<feature type="domain" description="C2H2-type" evidence="5">
    <location>
        <begin position="232"/>
        <end position="261"/>
    </location>
</feature>
<dbReference type="SUPFAM" id="SSF57667">
    <property type="entry name" value="beta-beta-alpha zinc fingers"/>
    <property type="match status" value="1"/>
</dbReference>
<keyword evidence="1" id="KW-0479">Metal-binding</keyword>
<reference evidence="7" key="1">
    <citation type="submission" date="2017-02" db="UniProtKB">
        <authorList>
            <consortium name="WormBaseParasite"/>
        </authorList>
    </citation>
    <scope>IDENTIFICATION</scope>
</reference>
<dbReference type="PROSITE" id="PS50157">
    <property type="entry name" value="ZINC_FINGER_C2H2_2"/>
    <property type="match status" value="1"/>
</dbReference>
<proteinExistence type="predicted"/>
<keyword evidence="6" id="KW-1185">Reference proteome</keyword>
<evidence type="ECO:0000313" key="7">
    <source>
        <dbReference type="WBParaSite" id="PTRK_0000626000.1"/>
    </source>
</evidence>
<evidence type="ECO:0000313" key="6">
    <source>
        <dbReference type="Proteomes" id="UP000038045"/>
    </source>
</evidence>
<dbReference type="FunFam" id="3.30.160.60:FF:000077">
    <property type="entry name" value="Sp8 transcription factor"/>
    <property type="match status" value="1"/>
</dbReference>
<name>A0A0N4ZES7_PARTI</name>
<sequence length="266" mass="29017">MAIQLQNVDSDPLGKLMEQYNRLANESKSSNNVSNSENNTNIINTTNNITKDVLKSYQNLNDDNITTNINPYNNGTQNVMYNNYGWGGGMSWWNGNSNNDNNWGSALSGYGNGDLSHLSNTSGYNPYFSSSFPSLLTAASITTSTSSILPYTSGGGTNKLSPNTTNGIKYPDTTNQQISVSLLKSSPQNNNGTQHIGGGKLPSTRAVCECPNCLEAQRIGILNIPEKKRNIHNCHIPGCGKVYSKSSHLKAHLRWHSGERAVVRRK</sequence>
<evidence type="ECO:0000256" key="1">
    <source>
        <dbReference type="ARBA" id="ARBA00022723"/>
    </source>
</evidence>
<accession>A0A0N4ZES7</accession>
<dbReference type="GO" id="GO:0000978">
    <property type="term" value="F:RNA polymerase II cis-regulatory region sequence-specific DNA binding"/>
    <property type="evidence" value="ECO:0007669"/>
    <property type="project" value="TreeGrafter"/>
</dbReference>
<keyword evidence="3" id="KW-0862">Zinc</keyword>
<evidence type="ECO:0000256" key="4">
    <source>
        <dbReference type="PROSITE-ProRule" id="PRU00042"/>
    </source>
</evidence>
<keyword evidence="2 4" id="KW-0863">Zinc-finger</keyword>
<dbReference type="PROSITE" id="PS00028">
    <property type="entry name" value="ZINC_FINGER_C2H2_1"/>
    <property type="match status" value="1"/>
</dbReference>
<dbReference type="STRING" id="131310.A0A0N4ZES7"/>
<dbReference type="Gene3D" id="3.30.160.60">
    <property type="entry name" value="Classic Zinc Finger"/>
    <property type="match status" value="1"/>
</dbReference>
<dbReference type="GO" id="GO:0008270">
    <property type="term" value="F:zinc ion binding"/>
    <property type="evidence" value="ECO:0007669"/>
    <property type="project" value="UniProtKB-KW"/>
</dbReference>
<evidence type="ECO:0000256" key="2">
    <source>
        <dbReference type="ARBA" id="ARBA00022771"/>
    </source>
</evidence>
<dbReference type="WBParaSite" id="PTRK_0000626000.1">
    <property type="protein sequence ID" value="PTRK_0000626000.1"/>
    <property type="gene ID" value="PTRK_0000626000"/>
</dbReference>
<protein>
    <submittedName>
        <fullName evidence="7">C2H2-type domain-containing protein</fullName>
    </submittedName>
</protein>
<dbReference type="InterPro" id="IPR013087">
    <property type="entry name" value="Znf_C2H2_type"/>
</dbReference>
<dbReference type="PANTHER" id="PTHR23235:SF23">
    <property type="entry name" value="TRANSCRIPTION FACTOR SP6"/>
    <property type="match status" value="1"/>
</dbReference>
<dbReference type="GO" id="GO:0000981">
    <property type="term" value="F:DNA-binding transcription factor activity, RNA polymerase II-specific"/>
    <property type="evidence" value="ECO:0007669"/>
    <property type="project" value="TreeGrafter"/>
</dbReference>
<dbReference type="PANTHER" id="PTHR23235">
    <property type="entry name" value="KRUEPPEL-LIKE TRANSCRIPTION FACTOR"/>
    <property type="match status" value="1"/>
</dbReference>
<evidence type="ECO:0000256" key="3">
    <source>
        <dbReference type="ARBA" id="ARBA00022833"/>
    </source>
</evidence>
<dbReference type="Proteomes" id="UP000038045">
    <property type="component" value="Unplaced"/>
</dbReference>
<dbReference type="InterPro" id="IPR036236">
    <property type="entry name" value="Znf_C2H2_sf"/>
</dbReference>
<organism evidence="6 7">
    <name type="scientific">Parastrongyloides trichosuri</name>
    <name type="common">Possum-specific nematode worm</name>
    <dbReference type="NCBI Taxonomy" id="131310"/>
    <lineage>
        <taxon>Eukaryota</taxon>
        <taxon>Metazoa</taxon>
        <taxon>Ecdysozoa</taxon>
        <taxon>Nematoda</taxon>
        <taxon>Chromadorea</taxon>
        <taxon>Rhabditida</taxon>
        <taxon>Tylenchina</taxon>
        <taxon>Panagrolaimomorpha</taxon>
        <taxon>Strongyloidoidea</taxon>
        <taxon>Strongyloididae</taxon>
        <taxon>Parastrongyloides</taxon>
    </lineage>
</organism>
<dbReference type="AlphaFoldDB" id="A0A0N4ZES7"/>
<evidence type="ECO:0000259" key="5">
    <source>
        <dbReference type="PROSITE" id="PS50157"/>
    </source>
</evidence>